<sequence length="546" mass="58056">MNSVQIQRPTGGFGNAPGIIQLNPNMENIGSGEDGIVELMEVPDHTVGLVIGRGGEQIQNIQAACACRVQMAPNPNARNCREVTLTGNKEAITKAKNMIAEIVNAVKQGSPTSTQQQQQQQPRVIHAEMSIPGRKCGLIIGKNGETIKNLQQQTGAKMMLIQETHTSGDLPKILKINGAYEQVEAAKKAVLDILNTHEANNGGNVTPNPVTRTPNTRFTNSNEGGSYVGEVIVPKTAVGMIIGRNGETIKRLAFETGAKVQFKPDSNPEGTDRTAVIQGTAEQISIATRLISEIVNKCGGSGQSQETVYMPVPSNRTGLVIGKGGETIKSLISESSAHIELARDYPCDPNEKVFSIKGTSYAISLAQHLIRIKIGEVSPGTPMPSYNPQMQGGMYPGYQGANFLGNQQCFSGNNQPNQWNNQEAFYPQSGSFSGTSQYASGMGFNAQQTTPMQNGQNSTPAVSGVGNVPQNQGGQADYSAQWAIYYRSVGMIEQAEAIEKLIKKGGSNTGTGAVNGSPATYQSNFDGARGLNGSGTQSSGPYKYPQ</sequence>
<dbReference type="GO" id="GO:0003723">
    <property type="term" value="F:RNA binding"/>
    <property type="evidence" value="ECO:0007669"/>
    <property type="project" value="UniProtKB-UniRule"/>
</dbReference>
<keyword evidence="2" id="KW-0677">Repeat</keyword>
<dbReference type="GO" id="GO:0006355">
    <property type="term" value="P:regulation of DNA-templated transcription"/>
    <property type="evidence" value="ECO:0007669"/>
    <property type="project" value="InterPro"/>
</dbReference>
<dbReference type="Gene3D" id="3.30.1370.10">
    <property type="entry name" value="K Homology domain, type 1"/>
    <property type="match status" value="4"/>
</dbReference>
<dbReference type="GO" id="GO:0005634">
    <property type="term" value="C:nucleus"/>
    <property type="evidence" value="ECO:0007669"/>
    <property type="project" value="UniProtKB-SubCell"/>
</dbReference>
<accession>A0A0N4ZTD5</accession>
<organism evidence="7 8">
    <name type="scientific">Parastrongyloides trichosuri</name>
    <name type="common">Possum-specific nematode worm</name>
    <dbReference type="NCBI Taxonomy" id="131310"/>
    <lineage>
        <taxon>Eukaryota</taxon>
        <taxon>Metazoa</taxon>
        <taxon>Ecdysozoa</taxon>
        <taxon>Nematoda</taxon>
        <taxon>Chromadorea</taxon>
        <taxon>Rhabditida</taxon>
        <taxon>Tylenchina</taxon>
        <taxon>Panagrolaimomorpha</taxon>
        <taxon>Strongyloidoidea</taxon>
        <taxon>Strongyloididae</taxon>
        <taxon>Parastrongyloides</taxon>
    </lineage>
</organism>
<evidence type="ECO:0000259" key="6">
    <source>
        <dbReference type="SMART" id="SM00322"/>
    </source>
</evidence>
<evidence type="ECO:0000256" key="2">
    <source>
        <dbReference type="ARBA" id="ARBA00022737"/>
    </source>
</evidence>
<reference evidence="8" key="1">
    <citation type="submission" date="2017-02" db="UniProtKB">
        <authorList>
            <consortium name="WormBaseParasite"/>
        </authorList>
    </citation>
    <scope>IDENTIFICATION</scope>
</reference>
<dbReference type="Pfam" id="PF09005">
    <property type="entry name" value="FUBP_C"/>
    <property type="match status" value="1"/>
</dbReference>
<keyword evidence="7" id="KW-1185">Reference proteome</keyword>
<feature type="compositionally biased region" description="Low complexity" evidence="5">
    <location>
        <begin position="204"/>
        <end position="220"/>
    </location>
</feature>
<dbReference type="AlphaFoldDB" id="A0A0N4ZTD5"/>
<keyword evidence="3" id="KW-0539">Nucleus</keyword>
<evidence type="ECO:0000256" key="1">
    <source>
        <dbReference type="ARBA" id="ARBA00004123"/>
    </source>
</evidence>
<feature type="region of interest" description="Disordered" evidence="5">
    <location>
        <begin position="505"/>
        <end position="546"/>
    </location>
</feature>
<evidence type="ECO:0000256" key="4">
    <source>
        <dbReference type="PROSITE-ProRule" id="PRU00117"/>
    </source>
</evidence>
<feature type="compositionally biased region" description="Polar residues" evidence="5">
    <location>
        <begin position="510"/>
        <end position="525"/>
    </location>
</feature>
<evidence type="ECO:0000256" key="5">
    <source>
        <dbReference type="SAM" id="MobiDB-lite"/>
    </source>
</evidence>
<feature type="domain" description="K Homology" evidence="6">
    <location>
        <begin position="34"/>
        <end position="104"/>
    </location>
</feature>
<dbReference type="STRING" id="131310.A0A0N4ZTD5"/>
<evidence type="ECO:0000256" key="3">
    <source>
        <dbReference type="ARBA" id="ARBA00023242"/>
    </source>
</evidence>
<dbReference type="PROSITE" id="PS50084">
    <property type="entry name" value="KH_TYPE_1"/>
    <property type="match status" value="4"/>
</dbReference>
<feature type="region of interest" description="Disordered" evidence="5">
    <location>
        <begin position="202"/>
        <end position="222"/>
    </location>
</feature>
<proteinExistence type="predicted"/>
<feature type="region of interest" description="Disordered" evidence="5">
    <location>
        <begin position="451"/>
        <end position="472"/>
    </location>
</feature>
<dbReference type="InterPro" id="IPR015096">
    <property type="entry name" value="FUBP_C"/>
</dbReference>
<dbReference type="WBParaSite" id="PTRK_0001176400.1">
    <property type="protein sequence ID" value="PTRK_0001176400.1"/>
    <property type="gene ID" value="PTRK_0001176400"/>
</dbReference>
<feature type="domain" description="K Homology" evidence="6">
    <location>
        <begin position="304"/>
        <end position="375"/>
    </location>
</feature>
<dbReference type="InterPro" id="IPR004087">
    <property type="entry name" value="KH_dom"/>
</dbReference>
<dbReference type="SMART" id="SM00322">
    <property type="entry name" value="KH"/>
    <property type="match status" value="4"/>
</dbReference>
<dbReference type="InterPro" id="IPR036612">
    <property type="entry name" value="KH_dom_type_1_sf"/>
</dbReference>
<dbReference type="Proteomes" id="UP000038045">
    <property type="component" value="Unplaced"/>
</dbReference>
<dbReference type="CDD" id="cd22398">
    <property type="entry name" value="KH-I_FUBP_rpt3"/>
    <property type="match status" value="1"/>
</dbReference>
<name>A0A0N4ZTD5_PARTI</name>
<dbReference type="Pfam" id="PF00013">
    <property type="entry name" value="KH_1"/>
    <property type="match status" value="4"/>
</dbReference>
<protein>
    <submittedName>
        <fullName evidence="8">K Homology domain-containing protein</fullName>
    </submittedName>
</protein>
<feature type="domain" description="K Homology" evidence="6">
    <location>
        <begin position="225"/>
        <end position="296"/>
    </location>
</feature>
<evidence type="ECO:0000313" key="7">
    <source>
        <dbReference type="Proteomes" id="UP000038045"/>
    </source>
</evidence>
<evidence type="ECO:0000313" key="8">
    <source>
        <dbReference type="WBParaSite" id="PTRK_0001176400.1"/>
    </source>
</evidence>
<feature type="compositionally biased region" description="Polar residues" evidence="5">
    <location>
        <begin position="451"/>
        <end position="461"/>
    </location>
</feature>
<dbReference type="InterPro" id="IPR004088">
    <property type="entry name" value="KH_dom_type_1"/>
</dbReference>
<comment type="subcellular location">
    <subcellularLocation>
        <location evidence="1">Nucleus</location>
    </subcellularLocation>
</comment>
<keyword evidence="4" id="KW-0694">RNA-binding</keyword>
<dbReference type="SUPFAM" id="SSF54791">
    <property type="entry name" value="Eukaryotic type KH-domain (KH-domain type I)"/>
    <property type="match status" value="4"/>
</dbReference>
<feature type="domain" description="K Homology" evidence="6">
    <location>
        <begin position="123"/>
        <end position="195"/>
    </location>
</feature>
<dbReference type="PANTHER" id="PTHR10288">
    <property type="entry name" value="KH DOMAIN CONTAINING RNA BINDING PROTEIN"/>
    <property type="match status" value="1"/>
</dbReference>